<dbReference type="Gene3D" id="3.40.190.10">
    <property type="entry name" value="Periplasmic binding protein-like II"/>
    <property type="match status" value="2"/>
</dbReference>
<keyword evidence="4" id="KW-0574">Periplasm</keyword>
<accession>A0A222MY46</accession>
<dbReference type="Proteomes" id="UP000201169">
    <property type="component" value="Chromosome"/>
</dbReference>
<dbReference type="PRINTS" id="PR00909">
    <property type="entry name" value="SPERMDNBNDNG"/>
</dbReference>
<dbReference type="GO" id="GO:0042597">
    <property type="term" value="C:periplasmic space"/>
    <property type="evidence" value="ECO:0007669"/>
    <property type="project" value="UniProtKB-SubCell"/>
</dbReference>
<dbReference type="Pfam" id="PF13416">
    <property type="entry name" value="SBP_bac_8"/>
    <property type="match status" value="1"/>
</dbReference>
<dbReference type="EMBL" id="CP022347">
    <property type="protein sequence ID" value="ASQ30496.1"/>
    <property type="molecule type" value="Genomic_DNA"/>
</dbReference>
<keyword evidence="6" id="KW-1185">Reference proteome</keyword>
<evidence type="ECO:0000256" key="4">
    <source>
        <dbReference type="ARBA" id="ARBA00022764"/>
    </source>
</evidence>
<dbReference type="GO" id="GO:0015846">
    <property type="term" value="P:polyamine transport"/>
    <property type="evidence" value="ECO:0007669"/>
    <property type="project" value="InterPro"/>
</dbReference>
<dbReference type="RefSeq" id="WP_094325253.1">
    <property type="nucleotide sequence ID" value="NZ_CP022347.1"/>
</dbReference>
<sequence length="356" mass="41574">MKFAILFLVLFSFLGAKELNLYALDSYFSKEILDEFENESGIKVNLSTFKDNFEMYSKLRMTYDANYDLITPASYMILALRDRGLLRKLDKKRINNLDKIMINYTNQAFDLHQEYSIPLTARIMGLLYNKLALGDLNINSWSDLFDVKFKDKILLLNEPDKMLQISLMSLGYLRNTRDNDEIKKAYDNLLSILKSAKFINIDTKLPLKERVSVRYMKDIALATMWINEAFVMKKEDANLEFIFPKENGAIWIDYLAITSNAKNVDNAYKFINFILRPDISIKISQHSGFNSVLNFDFIKTSVRKKEYEDIVFLSSKEADPIELQVDIRKVIKTYVDLLTSLKLAFDKEMRRALIIF</sequence>
<gene>
    <name evidence="5" type="ORF">CAV_0832</name>
</gene>
<comment type="subcellular location">
    <subcellularLocation>
        <location evidence="1">Periplasm</location>
    </subcellularLocation>
</comment>
<dbReference type="AlphaFoldDB" id="A0A222MY46"/>
<evidence type="ECO:0000313" key="6">
    <source>
        <dbReference type="Proteomes" id="UP000201169"/>
    </source>
</evidence>
<keyword evidence="2" id="KW-0813">Transport</keyword>
<evidence type="ECO:0000313" key="5">
    <source>
        <dbReference type="EMBL" id="ASQ30496.1"/>
    </source>
</evidence>
<proteinExistence type="predicted"/>
<name>A0A222MY46_9BACT</name>
<organism evidence="5 6">
    <name type="scientific">Campylobacter avium LMG 24591</name>
    <dbReference type="NCBI Taxonomy" id="522484"/>
    <lineage>
        <taxon>Bacteria</taxon>
        <taxon>Pseudomonadati</taxon>
        <taxon>Campylobacterota</taxon>
        <taxon>Epsilonproteobacteria</taxon>
        <taxon>Campylobacterales</taxon>
        <taxon>Campylobacteraceae</taxon>
        <taxon>Campylobacter</taxon>
    </lineage>
</organism>
<dbReference type="PANTHER" id="PTHR30222">
    <property type="entry name" value="SPERMIDINE/PUTRESCINE-BINDING PERIPLASMIC PROTEIN"/>
    <property type="match status" value="1"/>
</dbReference>
<keyword evidence="3" id="KW-0732">Signal</keyword>
<dbReference type="KEGG" id="cavi:CAV_0832"/>
<dbReference type="OrthoDB" id="9769567at2"/>
<evidence type="ECO:0000256" key="3">
    <source>
        <dbReference type="ARBA" id="ARBA00022729"/>
    </source>
</evidence>
<dbReference type="SUPFAM" id="SSF53850">
    <property type="entry name" value="Periplasmic binding protein-like II"/>
    <property type="match status" value="1"/>
</dbReference>
<protein>
    <submittedName>
        <fullName evidence="5">Putative spermidine transporter, periplasmic spermidine-binding protein</fullName>
    </submittedName>
</protein>
<reference evidence="5 6" key="1">
    <citation type="submission" date="2017-07" db="EMBL/GenBank/DDBJ databases">
        <title>Analysis of two Campylobacter avium genomes and identification of a novel hippuricase gene.</title>
        <authorList>
            <person name="Miller W.G."/>
            <person name="Chapman M.H."/>
            <person name="Yee E."/>
            <person name="Revez J."/>
            <person name="Bono J.L."/>
            <person name="Rossi M."/>
        </authorList>
    </citation>
    <scope>NUCLEOTIDE SEQUENCE [LARGE SCALE GENOMIC DNA]</scope>
    <source>
        <strain evidence="5 6">LMG 24591</strain>
    </source>
</reference>
<dbReference type="InterPro" id="IPR006059">
    <property type="entry name" value="SBP"/>
</dbReference>
<dbReference type="InterPro" id="IPR001188">
    <property type="entry name" value="Sperm_putr-bd"/>
</dbReference>
<dbReference type="GO" id="GO:0019808">
    <property type="term" value="F:polyamine binding"/>
    <property type="evidence" value="ECO:0007669"/>
    <property type="project" value="InterPro"/>
</dbReference>
<evidence type="ECO:0000256" key="1">
    <source>
        <dbReference type="ARBA" id="ARBA00004418"/>
    </source>
</evidence>
<evidence type="ECO:0000256" key="2">
    <source>
        <dbReference type="ARBA" id="ARBA00022448"/>
    </source>
</evidence>
<dbReference type="PANTHER" id="PTHR30222:SF17">
    <property type="entry name" value="SPERMIDINE_PUTRESCINE-BINDING PERIPLASMIC PROTEIN"/>
    <property type="match status" value="1"/>
</dbReference>